<dbReference type="Proteomes" id="UP000052237">
    <property type="component" value="Unassembled WGS sequence"/>
</dbReference>
<accession>A0A0S4SW27</accession>
<dbReference type="EMBL" id="FAUW01000003">
    <property type="protein sequence ID" value="CUU80030.1"/>
    <property type="molecule type" value="Genomic_DNA"/>
</dbReference>
<accession>A0A9W5EZP9</accession>
<evidence type="ECO:0000313" key="2">
    <source>
        <dbReference type="EMBL" id="CUU80030.1"/>
    </source>
</evidence>
<evidence type="ECO:0008006" key="6">
    <source>
        <dbReference type="Google" id="ProtNLM"/>
    </source>
</evidence>
<evidence type="ECO:0000256" key="1">
    <source>
        <dbReference type="SAM" id="SignalP"/>
    </source>
</evidence>
<dbReference type="GeneID" id="29473388"/>
<evidence type="ECO:0000313" key="3">
    <source>
        <dbReference type="EMBL" id="CUU81882.1"/>
    </source>
</evidence>
<comment type="caution">
    <text evidence="3">The sequence shown here is derived from an EMBL/GenBank/DDBJ whole genome shotgun (WGS) entry which is preliminary data.</text>
</comment>
<name>A0A0S4SW27_CAMHY</name>
<dbReference type="EMBL" id="FAVB01000003">
    <property type="protein sequence ID" value="CUU81882.1"/>
    <property type="molecule type" value="Genomic_DNA"/>
</dbReference>
<organism evidence="3 4">
    <name type="scientific">Campylobacter hyointestinalis subsp. hyointestinalis</name>
    <dbReference type="NCBI Taxonomy" id="91352"/>
    <lineage>
        <taxon>Bacteria</taxon>
        <taxon>Pseudomonadati</taxon>
        <taxon>Campylobacterota</taxon>
        <taxon>Epsilonproteobacteria</taxon>
        <taxon>Campylobacterales</taxon>
        <taxon>Campylobacteraceae</taxon>
        <taxon>Campylobacter</taxon>
    </lineage>
</organism>
<evidence type="ECO:0000313" key="4">
    <source>
        <dbReference type="Proteomes" id="UP000052237"/>
    </source>
</evidence>
<dbReference type="Proteomes" id="UP000052257">
    <property type="component" value="Unassembled WGS sequence"/>
</dbReference>
<dbReference type="RefSeq" id="WP_034962573.1">
    <property type="nucleotide sequence ID" value="NZ_CBCRTP010000019.1"/>
</dbReference>
<dbReference type="AlphaFoldDB" id="A0A0S4SW27"/>
<reference evidence="4 5" key="1">
    <citation type="submission" date="2015-11" db="EMBL/GenBank/DDBJ databases">
        <authorList>
            <consortium name="Pathogen Informatics"/>
        </authorList>
    </citation>
    <scope>NUCLEOTIDE SEQUENCE [LARGE SCALE GENOMIC DNA]</scope>
    <source>
        <strain evidence="3 4">006A-0059</strain>
        <strain evidence="2 5">006A-0191</strain>
    </source>
</reference>
<evidence type="ECO:0000313" key="5">
    <source>
        <dbReference type="Proteomes" id="UP000052257"/>
    </source>
</evidence>
<gene>
    <name evidence="3" type="ORF">ERS686654_01257</name>
    <name evidence="2" type="ORF">ERS739220_01078</name>
</gene>
<sequence length="154" mass="17300">MKKLLVFIVFASFLFASSVTATFIGKTGKLSLELSGININYNFVGEPTIPNSKSDGILSKYAKSISFSINEQENNSKELLKFISKNDKIDLIIKTNMEGTLSTYTLKDVKAYDFSTSYSSYINYENNTTSPLTSSTYFSFYYENLELDGVKLTK</sequence>
<keyword evidence="4" id="KW-1185">Reference proteome</keyword>
<keyword evidence="1" id="KW-0732">Signal</keyword>
<feature type="chain" id="PRO_5009799926" description="Periplasmic protein" evidence="1">
    <location>
        <begin position="22"/>
        <end position="154"/>
    </location>
</feature>
<protein>
    <recommendedName>
        <fullName evidence="6">Periplasmic protein</fullName>
    </recommendedName>
</protein>
<proteinExistence type="predicted"/>
<feature type="signal peptide" evidence="1">
    <location>
        <begin position="1"/>
        <end position="21"/>
    </location>
</feature>